<dbReference type="Pfam" id="PF10881">
    <property type="entry name" value="DUF2726"/>
    <property type="match status" value="1"/>
</dbReference>
<sequence>MTQMLPTTPLGWIIFSASGLLILLLLIKLLPRLWRDKTQPLYTQKMLFSPEASTALRLLDEAIGQKMRIFTAISLTELLDPNPKLKKSQRKRAQQMLQGDTLDFVLCSPDDFSVKVALILSEDNLSKKENKRKLQQLQHIQAAGLPVIQLSPTAWPSAQALQQQIITACKQCNTSLPTHGPQGRVEPTLSLPDSELPPSGSC</sequence>
<protein>
    <submittedName>
        <fullName evidence="4">DUF2726 domain-containing protein</fullName>
    </submittedName>
</protein>
<reference evidence="4 5" key="1">
    <citation type="submission" date="2021-03" db="EMBL/GenBank/DDBJ databases">
        <title>Oceanisphaera sp. nov., isolated from the intestine.</title>
        <authorList>
            <person name="Zhao L.-H."/>
            <person name="Shi L.-F."/>
        </authorList>
    </citation>
    <scope>NUCLEOTIDE SEQUENCE [LARGE SCALE GENOMIC DNA]</scope>
    <source>
        <strain evidence="4 5">DM8</strain>
    </source>
</reference>
<feature type="transmembrane region" description="Helical" evidence="2">
    <location>
        <begin position="12"/>
        <end position="30"/>
    </location>
</feature>
<dbReference type="Proteomes" id="UP000664882">
    <property type="component" value="Unassembled WGS sequence"/>
</dbReference>
<dbReference type="EMBL" id="JAGDFX010000021">
    <property type="protein sequence ID" value="MBO1520586.1"/>
    <property type="molecule type" value="Genomic_DNA"/>
</dbReference>
<evidence type="ECO:0000256" key="1">
    <source>
        <dbReference type="SAM" id="MobiDB-lite"/>
    </source>
</evidence>
<evidence type="ECO:0000256" key="2">
    <source>
        <dbReference type="SAM" id="Phobius"/>
    </source>
</evidence>
<evidence type="ECO:0000313" key="5">
    <source>
        <dbReference type="Proteomes" id="UP000664882"/>
    </source>
</evidence>
<dbReference type="RefSeq" id="WP_208006458.1">
    <property type="nucleotide sequence ID" value="NZ_JAGDFX010000021.1"/>
</dbReference>
<keyword evidence="2" id="KW-0812">Transmembrane</keyword>
<keyword evidence="2" id="KW-1133">Transmembrane helix</keyword>
<keyword evidence="2" id="KW-0472">Membrane</keyword>
<feature type="domain" description="DUF2726" evidence="3">
    <location>
        <begin position="45"/>
        <end position="165"/>
    </location>
</feature>
<gene>
    <name evidence="4" type="ORF">J3U76_13285</name>
</gene>
<evidence type="ECO:0000259" key="3">
    <source>
        <dbReference type="Pfam" id="PF10881"/>
    </source>
</evidence>
<organism evidence="4 5">
    <name type="scientific">Oceanisphaera pacifica</name>
    <dbReference type="NCBI Taxonomy" id="2818389"/>
    <lineage>
        <taxon>Bacteria</taxon>
        <taxon>Pseudomonadati</taxon>
        <taxon>Pseudomonadota</taxon>
        <taxon>Gammaproteobacteria</taxon>
        <taxon>Aeromonadales</taxon>
        <taxon>Aeromonadaceae</taxon>
        <taxon>Oceanisphaera</taxon>
    </lineage>
</organism>
<dbReference type="InterPro" id="IPR024402">
    <property type="entry name" value="DUF2726"/>
</dbReference>
<comment type="caution">
    <text evidence="4">The sequence shown here is derived from an EMBL/GenBank/DDBJ whole genome shotgun (WGS) entry which is preliminary data.</text>
</comment>
<accession>A0ABS3NJ16</accession>
<evidence type="ECO:0000313" key="4">
    <source>
        <dbReference type="EMBL" id="MBO1520586.1"/>
    </source>
</evidence>
<feature type="region of interest" description="Disordered" evidence="1">
    <location>
        <begin position="177"/>
        <end position="202"/>
    </location>
</feature>
<keyword evidence="5" id="KW-1185">Reference proteome</keyword>
<proteinExistence type="predicted"/>
<name>A0ABS3NJ16_9GAMM</name>